<evidence type="ECO:0000256" key="3">
    <source>
        <dbReference type="ARBA" id="ARBA00022833"/>
    </source>
</evidence>
<feature type="domain" description="FLYWCH-type" evidence="4">
    <location>
        <begin position="111"/>
        <end position="169"/>
    </location>
</feature>
<dbReference type="Gene3D" id="2.20.25.240">
    <property type="match status" value="3"/>
</dbReference>
<keyword evidence="6" id="KW-1185">Reference proteome</keyword>
<evidence type="ECO:0000256" key="2">
    <source>
        <dbReference type="ARBA" id="ARBA00022771"/>
    </source>
</evidence>
<protein>
    <recommendedName>
        <fullName evidence="4">FLYWCH-type domain-containing protein</fullName>
    </recommendedName>
</protein>
<dbReference type="EMBL" id="QKKF02019844">
    <property type="protein sequence ID" value="RZF39428.1"/>
    <property type="molecule type" value="Genomic_DNA"/>
</dbReference>
<dbReference type="AlphaFoldDB" id="A0A482X0Y7"/>
<sequence>MRGSIPESARSQPLFSSTKRGSLKVLLKGHGYTVLRARGNGTNVWRCDKYDKYKCAAKLVTNANKQITEEIDYRLLSKNAAWQLARTVVPDISQQSDEADIPECDRDQPLFCQSNRGSLKLMLKGHAFNLRRVRGEVTVWRCNKFLKFNCPANVETAGQAVIKDAEHNHPPDWAKFKWEYILAQKKKSAPTKLTGDQPESHNWSIQNVRTITVAEYPLGSDPLDVIPLCDRDRPLYCKSNRGSLKLMLKGFGYNFRSSRGDINVWKCDKHTRFNCKVLAETDGDSIIKEPVHNHPPDWKKFAWEYEIAQRTKKA</sequence>
<evidence type="ECO:0000256" key="1">
    <source>
        <dbReference type="ARBA" id="ARBA00022723"/>
    </source>
</evidence>
<reference evidence="5 6" key="1">
    <citation type="journal article" date="2017" name="Gigascience">
        <title>Genome sequence of the small brown planthopper, Laodelphax striatellus.</title>
        <authorList>
            <person name="Zhu J."/>
            <person name="Jiang F."/>
            <person name="Wang X."/>
            <person name="Yang P."/>
            <person name="Bao Y."/>
            <person name="Zhao W."/>
            <person name="Wang W."/>
            <person name="Lu H."/>
            <person name="Wang Q."/>
            <person name="Cui N."/>
            <person name="Li J."/>
            <person name="Chen X."/>
            <person name="Luo L."/>
            <person name="Yu J."/>
            <person name="Kang L."/>
            <person name="Cui F."/>
        </authorList>
    </citation>
    <scope>NUCLEOTIDE SEQUENCE [LARGE SCALE GENOMIC DNA]</scope>
    <source>
        <strain evidence="5">Lst14</strain>
    </source>
</reference>
<evidence type="ECO:0000259" key="4">
    <source>
        <dbReference type="Pfam" id="PF04500"/>
    </source>
</evidence>
<dbReference type="OrthoDB" id="6159439at2759"/>
<comment type="caution">
    <text evidence="5">The sequence shown here is derived from an EMBL/GenBank/DDBJ whole genome shotgun (WGS) entry which is preliminary data.</text>
</comment>
<dbReference type="Pfam" id="PF04500">
    <property type="entry name" value="FLYWCH"/>
    <property type="match status" value="3"/>
</dbReference>
<keyword evidence="2" id="KW-0863">Zinc-finger</keyword>
<evidence type="ECO:0000313" key="5">
    <source>
        <dbReference type="EMBL" id="RZF39428.1"/>
    </source>
</evidence>
<evidence type="ECO:0000313" key="6">
    <source>
        <dbReference type="Proteomes" id="UP000291343"/>
    </source>
</evidence>
<feature type="domain" description="FLYWCH-type" evidence="4">
    <location>
        <begin position="15"/>
        <end position="65"/>
    </location>
</feature>
<accession>A0A482X0Y7</accession>
<dbReference type="InterPro" id="IPR007588">
    <property type="entry name" value="Znf_FLYWCH"/>
</dbReference>
<organism evidence="5 6">
    <name type="scientific">Laodelphax striatellus</name>
    <name type="common">Small brown planthopper</name>
    <name type="synonym">Delphax striatella</name>
    <dbReference type="NCBI Taxonomy" id="195883"/>
    <lineage>
        <taxon>Eukaryota</taxon>
        <taxon>Metazoa</taxon>
        <taxon>Ecdysozoa</taxon>
        <taxon>Arthropoda</taxon>
        <taxon>Hexapoda</taxon>
        <taxon>Insecta</taxon>
        <taxon>Pterygota</taxon>
        <taxon>Neoptera</taxon>
        <taxon>Paraneoptera</taxon>
        <taxon>Hemiptera</taxon>
        <taxon>Auchenorrhyncha</taxon>
        <taxon>Fulgoroidea</taxon>
        <taxon>Delphacidae</taxon>
        <taxon>Criomorphinae</taxon>
        <taxon>Laodelphax</taxon>
    </lineage>
</organism>
<name>A0A482X0Y7_LAOST</name>
<feature type="domain" description="FLYWCH-type" evidence="4">
    <location>
        <begin position="236"/>
        <end position="294"/>
    </location>
</feature>
<proteinExistence type="predicted"/>
<dbReference type="InParanoid" id="A0A482X0Y7"/>
<dbReference type="GO" id="GO:0008270">
    <property type="term" value="F:zinc ion binding"/>
    <property type="evidence" value="ECO:0007669"/>
    <property type="project" value="UniProtKB-KW"/>
</dbReference>
<gene>
    <name evidence="5" type="ORF">LSTR_LSTR000949</name>
</gene>
<keyword evidence="1" id="KW-0479">Metal-binding</keyword>
<dbReference type="Proteomes" id="UP000291343">
    <property type="component" value="Unassembled WGS sequence"/>
</dbReference>
<keyword evidence="3" id="KW-0862">Zinc</keyword>